<comment type="similarity">
    <text evidence="1">Belongs to the P-Pant transferase superfamily. Gsp/Sfp/HetI/AcpT family.</text>
</comment>
<reference evidence="6 7" key="1">
    <citation type="submission" date="2017-03" db="EMBL/GenBank/DDBJ databases">
        <title>Foreign affairs: Plasmid Transfer between Roseobacters and Rhizobia.</title>
        <authorList>
            <person name="Bartling P."/>
            <person name="Bunk B."/>
            <person name="Overmann J."/>
            <person name="Brinkmann H."/>
            <person name="Petersen J."/>
        </authorList>
    </citation>
    <scope>NUCLEOTIDE SEQUENCE [LARGE SCALE GENOMIC DNA]</scope>
    <source>
        <strain evidence="6 7">MACL11</strain>
        <plasmid evidence="7">Plasmid pmm593</plasmid>
    </source>
</reference>
<evidence type="ECO:0000259" key="5">
    <source>
        <dbReference type="Pfam" id="PF22624"/>
    </source>
</evidence>
<dbReference type="InterPro" id="IPR050559">
    <property type="entry name" value="P-Pant_transferase_sf"/>
</dbReference>
<dbReference type="InterPro" id="IPR008278">
    <property type="entry name" value="4-PPantetheinyl_Trfase_dom"/>
</dbReference>
<dbReference type="EC" id="2.7.8.-" evidence="6"/>
<evidence type="ECO:0000256" key="3">
    <source>
        <dbReference type="SAM" id="MobiDB-lite"/>
    </source>
</evidence>
<evidence type="ECO:0000256" key="2">
    <source>
        <dbReference type="ARBA" id="ARBA00022679"/>
    </source>
</evidence>
<evidence type="ECO:0000313" key="7">
    <source>
        <dbReference type="Proteomes" id="UP000191135"/>
    </source>
</evidence>
<geneLocation type="plasmid" evidence="7">
    <name>pmm593</name>
</geneLocation>
<dbReference type="Pfam" id="PF01648">
    <property type="entry name" value="ACPS"/>
    <property type="match status" value="1"/>
</dbReference>
<feature type="region of interest" description="Disordered" evidence="3">
    <location>
        <begin position="1"/>
        <end position="21"/>
    </location>
</feature>
<name>A0A1U9Z7J3_9HYPH</name>
<organism evidence="6 7">
    <name type="scientific">Martelella mediterranea DSM 17316</name>
    <dbReference type="NCBI Taxonomy" id="1122214"/>
    <lineage>
        <taxon>Bacteria</taxon>
        <taxon>Pseudomonadati</taxon>
        <taxon>Pseudomonadota</taxon>
        <taxon>Alphaproteobacteria</taxon>
        <taxon>Hyphomicrobiales</taxon>
        <taxon>Aurantimonadaceae</taxon>
        <taxon>Martelella</taxon>
    </lineage>
</organism>
<dbReference type="Proteomes" id="UP000191135">
    <property type="component" value="Plasmid pMM593"/>
</dbReference>
<dbReference type="InterPro" id="IPR055066">
    <property type="entry name" value="AASDHPPT_N"/>
</dbReference>
<keyword evidence="6" id="KW-0614">Plasmid</keyword>
<dbReference type="PANTHER" id="PTHR12215:SF10">
    <property type="entry name" value="L-AMINOADIPATE-SEMIALDEHYDE DEHYDROGENASE-PHOSPHOPANTETHEINYL TRANSFERASE"/>
    <property type="match status" value="1"/>
</dbReference>
<dbReference type="GO" id="GO:0000287">
    <property type="term" value="F:magnesium ion binding"/>
    <property type="evidence" value="ECO:0007669"/>
    <property type="project" value="InterPro"/>
</dbReference>
<dbReference type="RefSeq" id="WP_079921017.1">
    <property type="nucleotide sequence ID" value="NZ_AQWH01000031.1"/>
</dbReference>
<dbReference type="Pfam" id="PF22624">
    <property type="entry name" value="AASDHPPT_N"/>
    <property type="match status" value="1"/>
</dbReference>
<proteinExistence type="inferred from homology"/>
<dbReference type="OrthoDB" id="9808281at2"/>
<dbReference type="EMBL" id="CP020331">
    <property type="protein sequence ID" value="AQZ53661.1"/>
    <property type="molecule type" value="Genomic_DNA"/>
</dbReference>
<dbReference type="PANTHER" id="PTHR12215">
    <property type="entry name" value="PHOSPHOPANTETHEINE TRANSFERASE"/>
    <property type="match status" value="1"/>
</dbReference>
<feature type="domain" description="4'-phosphopantetheinyl transferase N-terminal" evidence="5">
    <location>
        <begin position="42"/>
        <end position="125"/>
    </location>
</feature>
<dbReference type="AlphaFoldDB" id="A0A1U9Z7J3"/>
<keyword evidence="7" id="KW-1185">Reference proteome</keyword>
<dbReference type="eggNOG" id="COG2091">
    <property type="taxonomic scope" value="Bacteria"/>
</dbReference>
<evidence type="ECO:0000259" key="4">
    <source>
        <dbReference type="Pfam" id="PF01648"/>
    </source>
</evidence>
<feature type="domain" description="4'-phosphopantetheinyl transferase" evidence="4">
    <location>
        <begin position="132"/>
        <end position="233"/>
    </location>
</feature>
<dbReference type="Gene3D" id="3.90.470.20">
    <property type="entry name" value="4'-phosphopantetheinyl transferase domain"/>
    <property type="match status" value="2"/>
</dbReference>
<dbReference type="InterPro" id="IPR037143">
    <property type="entry name" value="4-PPantetheinyl_Trfase_dom_sf"/>
</dbReference>
<feature type="compositionally biased region" description="Basic and acidic residues" evidence="3">
    <location>
        <begin position="1"/>
        <end position="10"/>
    </location>
</feature>
<dbReference type="KEGG" id="mmed:Mame_04369"/>
<dbReference type="SUPFAM" id="SSF56214">
    <property type="entry name" value="4'-phosphopantetheinyl transferase"/>
    <property type="match status" value="2"/>
</dbReference>
<dbReference type="GO" id="GO:0008897">
    <property type="term" value="F:holo-[acyl-carrier-protein] synthase activity"/>
    <property type="evidence" value="ECO:0007669"/>
    <property type="project" value="InterPro"/>
</dbReference>
<evidence type="ECO:0000313" key="6">
    <source>
        <dbReference type="EMBL" id="AQZ53661.1"/>
    </source>
</evidence>
<gene>
    <name evidence="6" type="primary">sfp</name>
    <name evidence="6" type="ORF">Mame_04369</name>
</gene>
<protein>
    <submittedName>
        <fullName evidence="6">4'-phosphopantetheinyl transferase sfp</fullName>
        <ecNumber evidence="6">2.7.8.-</ecNumber>
    </submittedName>
</protein>
<sequence length="256" mass="27886">MSDPVERDAGRLLPAASGTGPAADTVDVWWMDLGQFGPERQVAALSLLDSGERVRHAAFISEPARQQFLAGRALVRTCLSRYGGLSPHEWRFRVNRYGRPFVDERCGPSGLYFNLSHTEGMAVCAIAGFGEIGVDVERCDRHAAIEELGETVLAPAELAQLSALRGAERQERFYRFWTLKEAYLKARGVGLSRPMADIRFDLSAMLPSVAFAGVVDDAAARWSFRMIAPGAGHIVAVAAAVPDAALRLRVFEATLP</sequence>
<evidence type="ECO:0000256" key="1">
    <source>
        <dbReference type="ARBA" id="ARBA00010990"/>
    </source>
</evidence>
<keyword evidence="2 6" id="KW-0808">Transferase</keyword>
<accession>A0A1U9Z7J3</accession>
<dbReference type="GO" id="GO:0019878">
    <property type="term" value="P:lysine biosynthetic process via aminoadipic acid"/>
    <property type="evidence" value="ECO:0007669"/>
    <property type="project" value="TreeGrafter"/>
</dbReference>
<dbReference type="GO" id="GO:0005829">
    <property type="term" value="C:cytosol"/>
    <property type="evidence" value="ECO:0007669"/>
    <property type="project" value="TreeGrafter"/>
</dbReference>